<feature type="coiled-coil region" evidence="1">
    <location>
        <begin position="322"/>
        <end position="420"/>
    </location>
</feature>
<protein>
    <submittedName>
        <fullName evidence="3">Uncharacterized protein</fullName>
    </submittedName>
</protein>
<evidence type="ECO:0000313" key="4">
    <source>
        <dbReference type="Proteomes" id="UP000019116"/>
    </source>
</evidence>
<feature type="compositionally biased region" description="Polar residues" evidence="2">
    <location>
        <begin position="168"/>
        <end position="179"/>
    </location>
</feature>
<dbReference type="AlphaFoldDB" id="A0A3B6CG96"/>
<keyword evidence="1" id="KW-0175">Coiled coil</keyword>
<evidence type="ECO:0000256" key="1">
    <source>
        <dbReference type="SAM" id="Coils"/>
    </source>
</evidence>
<feature type="compositionally biased region" description="Basic and acidic residues" evidence="2">
    <location>
        <begin position="105"/>
        <end position="122"/>
    </location>
</feature>
<dbReference type="Gramene" id="TraesCS2B02G513400.1">
    <property type="protein sequence ID" value="TraesCS2B02G513400.1"/>
    <property type="gene ID" value="TraesCS2B02G513400"/>
</dbReference>
<feature type="compositionally biased region" description="Gly residues" evidence="2">
    <location>
        <begin position="49"/>
        <end position="60"/>
    </location>
</feature>
<proteinExistence type="predicted"/>
<accession>A0A3B6CG96</accession>
<keyword evidence="4" id="KW-1185">Reference proteome</keyword>
<reference evidence="3" key="1">
    <citation type="submission" date="2018-08" db="EMBL/GenBank/DDBJ databases">
        <authorList>
            <person name="Rossello M."/>
        </authorList>
    </citation>
    <scope>NUCLEOTIDE SEQUENCE [LARGE SCALE GENOMIC DNA]</scope>
    <source>
        <strain evidence="3">cv. Chinese Spring</strain>
    </source>
</reference>
<name>A0A3B6CG96_WHEAT</name>
<evidence type="ECO:0000256" key="2">
    <source>
        <dbReference type="SAM" id="MobiDB-lite"/>
    </source>
</evidence>
<reference evidence="3" key="2">
    <citation type="submission" date="2018-10" db="UniProtKB">
        <authorList>
            <consortium name="EnsemblPlants"/>
        </authorList>
    </citation>
    <scope>IDENTIFICATION</scope>
</reference>
<dbReference type="Gramene" id="TraesCS2B03G1289800.1">
    <property type="protein sequence ID" value="TraesCS2B03G1289800.1.CDS"/>
    <property type="gene ID" value="TraesCS2B03G1289800"/>
</dbReference>
<feature type="region of interest" description="Disordered" evidence="2">
    <location>
        <begin position="1"/>
        <end position="232"/>
    </location>
</feature>
<dbReference type="EnsemblPlants" id="TraesCS2B02G513400.1">
    <property type="protein sequence ID" value="TraesCS2B02G513400.1"/>
    <property type="gene ID" value="TraesCS2B02G513400"/>
</dbReference>
<sequence length="601" mass="65800">MAAVTGNRDNPRGARRIPPLDHDSIPNKAFTELYSMPNGAQASTEEGEASGGEASGGEASGGESQEEEEWDSDAAGDDDDDDDDEGDEDDIEDEEEEEEEVVPPRSERRSKLVHDPSTERGKGVATATQSTKRPRTTSPAPTEKAPKQPRAASSKPTKLLPKMKVSIPTISGAATSETSARADDHEMEDAATSNPAPPNTVIDLPDDDEDEEPLKHRRSRKASASKVPQDVSAPEILTVEEENTTRHTVTFATPLTSAQQPSLFTTHHVPEDQAGAAKEAIRQAGLMMEQLKTIRDASQAAYDASSALQSNVQNSCDLVARYSELEQKHTQVELSLKLVQEKLTKAKEETEGKVREAQQKKDLELAEKIKLADEKLASVTKLEQDNTNLKTALGIANKEVSRLRTDKAALTDQVSKLTEKKTELEAFLSGFAKKLFLMLEEFCQNFEEETSRLEPNLDPVNSPVSDEVAMDIFRLESRVAAVVDYLARLKAATSRIDSTLWPEETLQNDLESLMARLNAIPGRVQEWKKSSAQCGADVALCLARVHCKDAREEKLAALRVANTKKHDFRSFMETFLAAATRIADGIDLDEFVAPSSPPQEG</sequence>
<feature type="compositionally biased region" description="Acidic residues" evidence="2">
    <location>
        <begin position="64"/>
        <end position="101"/>
    </location>
</feature>
<feature type="compositionally biased region" description="Polar residues" evidence="2">
    <location>
        <begin position="126"/>
        <end position="140"/>
    </location>
</feature>
<dbReference type="OMA" id="THYVPED"/>
<dbReference type="Proteomes" id="UP000019116">
    <property type="component" value="Chromosome 2B"/>
</dbReference>
<evidence type="ECO:0000313" key="3">
    <source>
        <dbReference type="EnsemblPlants" id="TraesCS2B02G513400.1"/>
    </source>
</evidence>
<organism evidence="3">
    <name type="scientific">Triticum aestivum</name>
    <name type="common">Wheat</name>
    <dbReference type="NCBI Taxonomy" id="4565"/>
    <lineage>
        <taxon>Eukaryota</taxon>
        <taxon>Viridiplantae</taxon>
        <taxon>Streptophyta</taxon>
        <taxon>Embryophyta</taxon>
        <taxon>Tracheophyta</taxon>
        <taxon>Spermatophyta</taxon>
        <taxon>Magnoliopsida</taxon>
        <taxon>Liliopsida</taxon>
        <taxon>Poales</taxon>
        <taxon>Poaceae</taxon>
        <taxon>BOP clade</taxon>
        <taxon>Pooideae</taxon>
        <taxon>Triticodae</taxon>
        <taxon>Triticeae</taxon>
        <taxon>Triticinae</taxon>
        <taxon>Triticum</taxon>
    </lineage>
</organism>